<proteinExistence type="inferred from homology"/>
<dbReference type="Proteomes" id="UP000085678">
    <property type="component" value="Unplaced"/>
</dbReference>
<dbReference type="CDD" id="cd06464">
    <property type="entry name" value="ACD_sHsps-like"/>
    <property type="match status" value="1"/>
</dbReference>
<feature type="region of interest" description="Disordered" evidence="4">
    <location>
        <begin position="200"/>
        <end position="235"/>
    </location>
</feature>
<dbReference type="RefSeq" id="XP_013389342.1">
    <property type="nucleotide sequence ID" value="XM_013533888.1"/>
</dbReference>
<dbReference type="KEGG" id="lak:106158051"/>
<dbReference type="InterPro" id="IPR002068">
    <property type="entry name" value="A-crystallin/Hsp20_dom"/>
</dbReference>
<sequence length="392" mass="46751">MKNSLLAILAVVGILAGYNTANAWGSRFYRPSVFGWQDPFDRVSVFDWDWPHASWHQNFEDLFEDHFAPFQIWTPRWRDPWNPHEPPRLERRCTQNKREDPEIDQNAVEEPQWNSPKSKYNQHYEEGRDALANDRKRQARLKKFESEQKRINEEKRQQERLRELNFQKEKAAKLKHQKELQHLREKELRGMQEENAKYMHNQEQHHRQHVLKSRNKNSHRHLQQNQPKPRSLSKKESQLYALYVEGYDPDDITIETQGRSLHISGHHKCSCDENCFERTFEKVFNLPDNVDLTSLSTTLDKDHVLKVKGRTSNHVFELVDSRVRVIGIGIPQSSSTPCSQRQTGFKKQVRINKRTGQTFEPEPYEIETSFDTQHYHDFENDDESTIEVEEYY</sequence>
<dbReference type="OrthoDB" id="10060792at2759"/>
<dbReference type="Pfam" id="PF00011">
    <property type="entry name" value="HSP20"/>
    <property type="match status" value="1"/>
</dbReference>
<dbReference type="SUPFAM" id="SSF49764">
    <property type="entry name" value="HSP20-like chaperones"/>
    <property type="match status" value="1"/>
</dbReference>
<dbReference type="GeneID" id="106158051"/>
<evidence type="ECO:0000256" key="3">
    <source>
        <dbReference type="SAM" id="Coils"/>
    </source>
</evidence>
<comment type="similarity">
    <text evidence="1 2">Belongs to the small heat shock protein (HSP20) family.</text>
</comment>
<reference evidence="7" key="1">
    <citation type="submission" date="2025-08" db="UniProtKB">
        <authorList>
            <consortium name="RefSeq"/>
        </authorList>
    </citation>
    <scope>IDENTIFICATION</scope>
    <source>
        <tissue evidence="7">Gonads</tissue>
    </source>
</reference>
<evidence type="ECO:0000256" key="4">
    <source>
        <dbReference type="SAM" id="MobiDB-lite"/>
    </source>
</evidence>
<accession>A0A1S3HTH9</accession>
<evidence type="ECO:0000313" key="6">
    <source>
        <dbReference type="Proteomes" id="UP000085678"/>
    </source>
</evidence>
<dbReference type="InParanoid" id="A0A1S3HTH9"/>
<feature type="compositionally biased region" description="Basic and acidic residues" evidence="4">
    <location>
        <begin position="84"/>
        <end position="100"/>
    </location>
</feature>
<feature type="region of interest" description="Disordered" evidence="4">
    <location>
        <begin position="84"/>
        <end position="123"/>
    </location>
</feature>
<dbReference type="InterPro" id="IPR008978">
    <property type="entry name" value="HSP20-like_chaperone"/>
</dbReference>
<evidence type="ECO:0000256" key="2">
    <source>
        <dbReference type="RuleBase" id="RU003616"/>
    </source>
</evidence>
<feature type="domain" description="SHSP" evidence="5">
    <location>
        <begin position="220"/>
        <end position="331"/>
    </location>
</feature>
<organism evidence="6 7">
    <name type="scientific">Lingula anatina</name>
    <name type="common">Brachiopod</name>
    <name type="synonym">Lingula unguis</name>
    <dbReference type="NCBI Taxonomy" id="7574"/>
    <lineage>
        <taxon>Eukaryota</taxon>
        <taxon>Metazoa</taxon>
        <taxon>Spiralia</taxon>
        <taxon>Lophotrochozoa</taxon>
        <taxon>Brachiopoda</taxon>
        <taxon>Linguliformea</taxon>
        <taxon>Lingulata</taxon>
        <taxon>Lingulida</taxon>
        <taxon>Linguloidea</taxon>
        <taxon>Lingulidae</taxon>
        <taxon>Lingula</taxon>
    </lineage>
</organism>
<dbReference type="PROSITE" id="PS01031">
    <property type="entry name" value="SHSP"/>
    <property type="match status" value="1"/>
</dbReference>
<name>A0A1S3HTH9_LINAN</name>
<dbReference type="Gene3D" id="2.60.40.790">
    <property type="match status" value="1"/>
</dbReference>
<evidence type="ECO:0000256" key="1">
    <source>
        <dbReference type="PROSITE-ProRule" id="PRU00285"/>
    </source>
</evidence>
<keyword evidence="6" id="KW-1185">Reference proteome</keyword>
<feature type="coiled-coil region" evidence="3">
    <location>
        <begin position="141"/>
        <end position="186"/>
    </location>
</feature>
<dbReference type="AlphaFoldDB" id="A0A1S3HTH9"/>
<evidence type="ECO:0000313" key="7">
    <source>
        <dbReference type="RefSeq" id="XP_013389342.1"/>
    </source>
</evidence>
<keyword evidence="3" id="KW-0175">Coiled coil</keyword>
<evidence type="ECO:0000259" key="5">
    <source>
        <dbReference type="PROSITE" id="PS01031"/>
    </source>
</evidence>
<protein>
    <submittedName>
        <fullName evidence="7">Uncharacterized protein LOC106158051</fullName>
    </submittedName>
</protein>
<gene>
    <name evidence="7" type="primary">LOC106158051</name>
</gene>
<feature type="compositionally biased region" description="Basic residues" evidence="4">
    <location>
        <begin position="206"/>
        <end position="222"/>
    </location>
</feature>
<dbReference type="STRING" id="7574.A0A1S3HTH9"/>
<feature type="compositionally biased region" description="Polar residues" evidence="4">
    <location>
        <begin position="112"/>
        <end position="121"/>
    </location>
</feature>